<evidence type="ECO:0000256" key="3">
    <source>
        <dbReference type="SAM" id="MobiDB-lite"/>
    </source>
</evidence>
<proteinExistence type="predicted"/>
<name>A0ABR3NG17_9TELE</name>
<evidence type="ECO:0000313" key="5">
    <source>
        <dbReference type="Proteomes" id="UP001558613"/>
    </source>
</evidence>
<evidence type="ECO:0000313" key="4">
    <source>
        <dbReference type="EMBL" id="KAL1275898.1"/>
    </source>
</evidence>
<organism evidence="4 5">
    <name type="scientific">Cirrhinus molitorella</name>
    <name type="common">mud carp</name>
    <dbReference type="NCBI Taxonomy" id="172907"/>
    <lineage>
        <taxon>Eukaryota</taxon>
        <taxon>Metazoa</taxon>
        <taxon>Chordata</taxon>
        <taxon>Craniata</taxon>
        <taxon>Vertebrata</taxon>
        <taxon>Euteleostomi</taxon>
        <taxon>Actinopterygii</taxon>
        <taxon>Neopterygii</taxon>
        <taxon>Teleostei</taxon>
        <taxon>Ostariophysi</taxon>
        <taxon>Cypriniformes</taxon>
        <taxon>Cyprinidae</taxon>
        <taxon>Labeoninae</taxon>
        <taxon>Labeonini</taxon>
        <taxon>Cirrhinus</taxon>
    </lineage>
</organism>
<dbReference type="PANTHER" id="PTHR32083">
    <property type="entry name" value="CILIA AND FLAGELLA-ASSOCIATED PROTEIN 58-RELATED"/>
    <property type="match status" value="1"/>
</dbReference>
<keyword evidence="1 2" id="KW-0175">Coiled coil</keyword>
<feature type="coiled-coil region" evidence="2">
    <location>
        <begin position="356"/>
        <end position="424"/>
    </location>
</feature>
<evidence type="ECO:0000256" key="2">
    <source>
        <dbReference type="SAM" id="Coils"/>
    </source>
</evidence>
<feature type="coiled-coil region" evidence="2">
    <location>
        <begin position="88"/>
        <end position="139"/>
    </location>
</feature>
<dbReference type="Gene3D" id="1.10.287.1490">
    <property type="match status" value="1"/>
</dbReference>
<gene>
    <name evidence="4" type="ORF">QQF64_035521</name>
</gene>
<dbReference type="EMBL" id="JAYMGO010000004">
    <property type="protein sequence ID" value="KAL1275898.1"/>
    <property type="molecule type" value="Genomic_DNA"/>
</dbReference>
<feature type="coiled-coil region" evidence="2">
    <location>
        <begin position="174"/>
        <end position="320"/>
    </location>
</feature>
<protein>
    <recommendedName>
        <fullName evidence="6">Coiled-coil domain containing 146</fullName>
    </recommendedName>
</protein>
<feature type="coiled-coil region" evidence="2">
    <location>
        <begin position="530"/>
        <end position="620"/>
    </location>
</feature>
<reference evidence="4 5" key="1">
    <citation type="submission" date="2023-09" db="EMBL/GenBank/DDBJ databases">
        <authorList>
            <person name="Wang M."/>
        </authorList>
    </citation>
    <scope>NUCLEOTIDE SEQUENCE [LARGE SCALE GENOMIC DNA]</scope>
    <source>
        <strain evidence="4">GT-2023</strain>
        <tissue evidence="4">Liver</tissue>
    </source>
</reference>
<feature type="coiled-coil region" evidence="2">
    <location>
        <begin position="829"/>
        <end position="888"/>
    </location>
</feature>
<keyword evidence="5" id="KW-1185">Reference proteome</keyword>
<feature type="region of interest" description="Disordered" evidence="3">
    <location>
        <begin position="1"/>
        <end position="41"/>
    </location>
</feature>
<dbReference type="Proteomes" id="UP001558613">
    <property type="component" value="Unassembled WGS sequence"/>
</dbReference>
<accession>A0ABR3NG17</accession>
<sequence length="949" mass="111370">MSQAEERSSEEEEEGSSQRATPISAIAPEADPHHEQPPVISSNPALQCLEQLFSMGKITGEKVARLRASFNIVHETLRSSQESEMHLLQGAKTLRTTLEQQKQELEKAELFPEGPDTEVSRLKQTLLQYYNQLKEDEEREYQMQFQFECLKEEKLCLEKEYQEQPKPAELESRYMSLKNSCEEVRKEVVQLRQEVKTLTESMETQEKNIKNEQHELENLKDLIESNEAELAQVLLIPVQLGKEIDRVAHKKSELEKQVAVIEQHRMEQMEHQQRMEAKCDKVKEAKREVVRELEGYKSQLVAAENKQDRLLKELQMTKEKEAMFMDQRGLLDINMEQVVAECKSLRDKLARDTRLKDKLMRALKRNELQLKQARDSLANTQQQHERTQAQRETVPDGDCLLQRRKDLEKEVENLKRSLISKQSVAGLKVQLVQEYVEQEQALIRESYRRRDELHHLHHLILIKADEREQKSRELLKAQLKYKRAKQDLQGKGLVIQEHLKQTQETQSRLGVFAKLYEVTKGERNKYLSLIHISNQNLAEVQEKLAKLEENHKTLQLIAIDKDKVLQKSRLQHTHSYKLRDRMKNELSRVLQLLQEMHQKREEQKLSLGKLTDTINMLEQKKLHMCKSYEAAMQERNKRAVQLLKKEQELCIFYEKLNVLVKMIEDSDLKIQNMEDNISNLKIEQKEQERQNNLLRRQMSSKQALDEESILLQIQLSETKDKLFELEKDCVNQTRARKLSGEDPSPEELVKKIEQLEVHLADKEAQFLEMELVYEQVTRLSQRIQIKAENGKEDTLNLAKKVNELQAQIRERTRKMMAVVAELSMRQAECMTLQQEMKDKELELDLCQRRAEQGLPPSDSIENEWRRCLRDQHRRQADAEKKARLAEEDEWNQLPNGVYTTAELRPNAYIPADDPLPVAKHYGALAPFKPTEPGANIRHIRKPKYKPIEI</sequence>
<evidence type="ECO:0000256" key="1">
    <source>
        <dbReference type="ARBA" id="ARBA00023054"/>
    </source>
</evidence>
<dbReference type="PANTHER" id="PTHR32083:SF34">
    <property type="entry name" value="COILED-COIL DOMAIN-CONTAINING PROTEIN 146"/>
    <property type="match status" value="1"/>
</dbReference>
<evidence type="ECO:0008006" key="6">
    <source>
        <dbReference type="Google" id="ProtNLM"/>
    </source>
</evidence>
<comment type="caution">
    <text evidence="4">The sequence shown here is derived from an EMBL/GenBank/DDBJ whole genome shotgun (WGS) entry which is preliminary data.</text>
</comment>
<feature type="coiled-coil region" evidence="2">
    <location>
        <begin position="663"/>
        <end position="697"/>
    </location>
</feature>